<keyword evidence="1" id="KW-0238">DNA-binding</keyword>
<dbReference type="AlphaFoldDB" id="A0A7X1B2Z6"/>
<dbReference type="PANTHER" id="PTHR30204:SF97">
    <property type="entry name" value="MERR FAMILY REGULATORY PROTEIN"/>
    <property type="match status" value="1"/>
</dbReference>
<dbReference type="CDD" id="cd01107">
    <property type="entry name" value="HTH_BmrR"/>
    <property type="match status" value="1"/>
</dbReference>
<keyword evidence="5" id="KW-1185">Reference proteome</keyword>
<dbReference type="GO" id="GO:0003700">
    <property type="term" value="F:DNA-binding transcription factor activity"/>
    <property type="evidence" value="ECO:0007669"/>
    <property type="project" value="InterPro"/>
</dbReference>
<sequence length="268" mass="30278">MNYSIGEFSRVSQITVKALRLYHEKGILVPDFIDPESGYRYYSQEQIGEARVVSGLKTLGFSLGEIAEVLDECEEDGDLLDQLQKKRRELEKRVASYQRSIREIELVVSGKFADSANDETGEVVVEKTVPDLLVAGYKMTGRYSEIGSGFRILGRKAGKVLSGKPMCLYYDEEYKEDDAHFEPCFEVRSELEIEGVRFRVLDGGNALALLHKGPYERLAESYAKLFAAVKSKGLKIVSPTREIYHKGPGMILKGNPKRYVTEIQFLVR</sequence>
<feature type="domain" description="HTH merR-type" evidence="3">
    <location>
        <begin position="2"/>
        <end position="72"/>
    </location>
</feature>
<evidence type="ECO:0000256" key="1">
    <source>
        <dbReference type="ARBA" id="ARBA00023125"/>
    </source>
</evidence>
<dbReference type="InterPro" id="IPR029442">
    <property type="entry name" value="GyrI-like"/>
</dbReference>
<dbReference type="EMBL" id="JACHVC010000001">
    <property type="protein sequence ID" value="MBC2604562.1"/>
    <property type="molecule type" value="Genomic_DNA"/>
</dbReference>
<evidence type="ECO:0000256" key="2">
    <source>
        <dbReference type="SAM" id="Coils"/>
    </source>
</evidence>
<proteinExistence type="predicted"/>
<gene>
    <name evidence="4" type="ORF">H5P27_00675</name>
</gene>
<reference evidence="4 5" key="1">
    <citation type="submission" date="2020-07" db="EMBL/GenBank/DDBJ databases">
        <authorList>
            <person name="Feng X."/>
        </authorList>
    </citation>
    <scope>NUCLEOTIDE SEQUENCE [LARGE SCALE GENOMIC DNA]</scope>
    <source>
        <strain evidence="4 5">JCM23202</strain>
    </source>
</reference>
<dbReference type="SMART" id="SM00871">
    <property type="entry name" value="AraC_E_bind"/>
    <property type="match status" value="1"/>
</dbReference>
<feature type="coiled-coil region" evidence="2">
    <location>
        <begin position="66"/>
        <end position="107"/>
    </location>
</feature>
<organism evidence="4 5">
    <name type="scientific">Pelagicoccus albus</name>
    <dbReference type="NCBI Taxonomy" id="415222"/>
    <lineage>
        <taxon>Bacteria</taxon>
        <taxon>Pseudomonadati</taxon>
        <taxon>Verrucomicrobiota</taxon>
        <taxon>Opitutia</taxon>
        <taxon>Puniceicoccales</taxon>
        <taxon>Pelagicoccaceae</taxon>
        <taxon>Pelagicoccus</taxon>
    </lineage>
</organism>
<dbReference type="Gene3D" id="1.10.1660.10">
    <property type="match status" value="1"/>
</dbReference>
<dbReference type="InterPro" id="IPR011256">
    <property type="entry name" value="Reg_factor_effector_dom_sf"/>
</dbReference>
<dbReference type="Proteomes" id="UP000526501">
    <property type="component" value="Unassembled WGS sequence"/>
</dbReference>
<dbReference type="InterPro" id="IPR000551">
    <property type="entry name" value="MerR-type_HTH_dom"/>
</dbReference>
<dbReference type="PANTHER" id="PTHR30204">
    <property type="entry name" value="REDOX-CYCLING DRUG-SENSING TRANSCRIPTIONAL ACTIVATOR SOXR"/>
    <property type="match status" value="1"/>
</dbReference>
<dbReference type="SUPFAM" id="SSF46955">
    <property type="entry name" value="Putative DNA-binding domain"/>
    <property type="match status" value="1"/>
</dbReference>
<dbReference type="GO" id="GO:0003677">
    <property type="term" value="F:DNA binding"/>
    <property type="evidence" value="ECO:0007669"/>
    <property type="project" value="UniProtKB-KW"/>
</dbReference>
<dbReference type="InterPro" id="IPR047057">
    <property type="entry name" value="MerR_fam"/>
</dbReference>
<accession>A0A7X1B2Z6</accession>
<comment type="caution">
    <text evidence="4">The sequence shown here is derived from an EMBL/GenBank/DDBJ whole genome shotgun (WGS) entry which is preliminary data.</text>
</comment>
<dbReference type="Pfam" id="PF13411">
    <property type="entry name" value="MerR_1"/>
    <property type="match status" value="1"/>
</dbReference>
<dbReference type="Pfam" id="PF06445">
    <property type="entry name" value="GyrI-like"/>
    <property type="match status" value="1"/>
</dbReference>
<dbReference type="InterPro" id="IPR010499">
    <property type="entry name" value="AraC_E-bd"/>
</dbReference>
<evidence type="ECO:0000259" key="3">
    <source>
        <dbReference type="PROSITE" id="PS50937"/>
    </source>
</evidence>
<dbReference type="Gene3D" id="3.20.80.10">
    <property type="entry name" value="Regulatory factor, effector binding domain"/>
    <property type="match status" value="1"/>
</dbReference>
<name>A0A7X1B2Z6_9BACT</name>
<keyword evidence="2" id="KW-0175">Coiled coil</keyword>
<dbReference type="SUPFAM" id="SSF55136">
    <property type="entry name" value="Probable bacterial effector-binding domain"/>
    <property type="match status" value="1"/>
</dbReference>
<dbReference type="SMART" id="SM00422">
    <property type="entry name" value="HTH_MERR"/>
    <property type="match status" value="1"/>
</dbReference>
<evidence type="ECO:0000313" key="5">
    <source>
        <dbReference type="Proteomes" id="UP000526501"/>
    </source>
</evidence>
<dbReference type="RefSeq" id="WP_185658454.1">
    <property type="nucleotide sequence ID" value="NZ_CAWPOO010000001.1"/>
</dbReference>
<evidence type="ECO:0000313" key="4">
    <source>
        <dbReference type="EMBL" id="MBC2604562.1"/>
    </source>
</evidence>
<protein>
    <submittedName>
        <fullName evidence="4">MerR family transcriptional regulator</fullName>
    </submittedName>
</protein>
<dbReference type="PROSITE" id="PS50937">
    <property type="entry name" value="HTH_MERR_2"/>
    <property type="match status" value="1"/>
</dbReference>
<dbReference type="InterPro" id="IPR009061">
    <property type="entry name" value="DNA-bd_dom_put_sf"/>
</dbReference>